<comment type="similarity">
    <text evidence="1">Belongs to the ABC transporter superfamily.</text>
</comment>
<keyword evidence="2" id="KW-0813">Transport</keyword>
<keyword evidence="5 8" id="KW-0067">ATP-binding</keyword>
<name>A0ABP8GUR7_9BURK</name>
<evidence type="ECO:0000256" key="6">
    <source>
        <dbReference type="ARBA" id="ARBA00022970"/>
    </source>
</evidence>
<dbReference type="InterPro" id="IPR027417">
    <property type="entry name" value="P-loop_NTPase"/>
</dbReference>
<keyword evidence="9" id="KW-1185">Reference proteome</keyword>
<dbReference type="SUPFAM" id="SSF52540">
    <property type="entry name" value="P-loop containing nucleoside triphosphate hydrolases"/>
    <property type="match status" value="1"/>
</dbReference>
<protein>
    <submittedName>
        <fullName evidence="8">ABC transporter ATP-binding protein</fullName>
    </submittedName>
</protein>
<dbReference type="EMBL" id="BAABFO010000007">
    <property type="protein sequence ID" value="GAA4330273.1"/>
    <property type="molecule type" value="Genomic_DNA"/>
</dbReference>
<evidence type="ECO:0000256" key="3">
    <source>
        <dbReference type="ARBA" id="ARBA00022475"/>
    </source>
</evidence>
<dbReference type="Proteomes" id="UP001501671">
    <property type="component" value="Unassembled WGS sequence"/>
</dbReference>
<dbReference type="PANTHER" id="PTHR43820">
    <property type="entry name" value="HIGH-AFFINITY BRANCHED-CHAIN AMINO ACID TRANSPORT ATP-BINDING PROTEIN LIVF"/>
    <property type="match status" value="1"/>
</dbReference>
<dbReference type="PROSITE" id="PS00211">
    <property type="entry name" value="ABC_TRANSPORTER_1"/>
    <property type="match status" value="1"/>
</dbReference>
<evidence type="ECO:0000313" key="8">
    <source>
        <dbReference type="EMBL" id="GAA4330273.1"/>
    </source>
</evidence>
<accession>A0ABP8GUR7</accession>
<keyword evidence="3" id="KW-1003">Cell membrane</keyword>
<evidence type="ECO:0000259" key="7">
    <source>
        <dbReference type="PROSITE" id="PS50893"/>
    </source>
</evidence>
<keyword evidence="4" id="KW-0547">Nucleotide-binding</keyword>
<evidence type="ECO:0000313" key="9">
    <source>
        <dbReference type="Proteomes" id="UP001501671"/>
    </source>
</evidence>
<dbReference type="CDD" id="cd03224">
    <property type="entry name" value="ABC_TM1139_LivF_branched"/>
    <property type="match status" value="1"/>
</dbReference>
<reference evidence="9" key="1">
    <citation type="journal article" date="2019" name="Int. J. Syst. Evol. Microbiol.">
        <title>The Global Catalogue of Microorganisms (GCM) 10K type strain sequencing project: providing services to taxonomists for standard genome sequencing and annotation.</title>
        <authorList>
            <consortium name="The Broad Institute Genomics Platform"/>
            <consortium name="The Broad Institute Genome Sequencing Center for Infectious Disease"/>
            <person name="Wu L."/>
            <person name="Ma J."/>
        </authorList>
    </citation>
    <scope>NUCLEOTIDE SEQUENCE [LARGE SCALE GENOMIC DNA]</scope>
    <source>
        <strain evidence="9">JCM 17666</strain>
    </source>
</reference>
<gene>
    <name evidence="8" type="ORF">GCM10023144_17830</name>
</gene>
<dbReference type="Gene3D" id="3.40.50.300">
    <property type="entry name" value="P-loop containing nucleotide triphosphate hydrolases"/>
    <property type="match status" value="1"/>
</dbReference>
<dbReference type="PROSITE" id="PS50893">
    <property type="entry name" value="ABC_TRANSPORTER_2"/>
    <property type="match status" value="1"/>
</dbReference>
<proteinExistence type="inferred from homology"/>
<keyword evidence="6" id="KW-0029">Amino-acid transport</keyword>
<dbReference type="PANTHER" id="PTHR43820:SF4">
    <property type="entry name" value="HIGH-AFFINITY BRANCHED-CHAIN AMINO ACID TRANSPORT ATP-BINDING PROTEIN LIVF"/>
    <property type="match status" value="1"/>
</dbReference>
<sequence>MTARILEVEGVHAGYGEIRVLHGVSLAIDGGSITALVGSNGAGKTTLLKVLAGLIPPLQGSVFYRHRDITDEGAARRVAKGIALVPEGRLVFPNFSVEENLLVGAFTPRVRAERAALLEQMYDRYPLLRERRRQMAGTLSGGQQQLLAIARGLMSRPSVLLLDEPSLGLAPQAVRDLFRMIAAIREAGVTVMLVEQNVRATLEIADAAFVLESGRIALSGAAADLAADDRVQRSYLGV</sequence>
<feature type="domain" description="ABC transporter" evidence="7">
    <location>
        <begin position="6"/>
        <end position="238"/>
    </location>
</feature>
<dbReference type="GO" id="GO:0005524">
    <property type="term" value="F:ATP binding"/>
    <property type="evidence" value="ECO:0007669"/>
    <property type="project" value="UniProtKB-KW"/>
</dbReference>
<evidence type="ECO:0000256" key="2">
    <source>
        <dbReference type="ARBA" id="ARBA00022448"/>
    </source>
</evidence>
<dbReference type="InterPro" id="IPR003439">
    <property type="entry name" value="ABC_transporter-like_ATP-bd"/>
</dbReference>
<comment type="caution">
    <text evidence="8">The sequence shown here is derived from an EMBL/GenBank/DDBJ whole genome shotgun (WGS) entry which is preliminary data.</text>
</comment>
<dbReference type="Pfam" id="PF00005">
    <property type="entry name" value="ABC_tran"/>
    <property type="match status" value="1"/>
</dbReference>
<evidence type="ECO:0000256" key="5">
    <source>
        <dbReference type="ARBA" id="ARBA00022840"/>
    </source>
</evidence>
<keyword evidence="3" id="KW-0472">Membrane</keyword>
<evidence type="ECO:0000256" key="1">
    <source>
        <dbReference type="ARBA" id="ARBA00005417"/>
    </source>
</evidence>
<dbReference type="InterPro" id="IPR017871">
    <property type="entry name" value="ABC_transporter-like_CS"/>
</dbReference>
<dbReference type="RefSeq" id="WP_345248475.1">
    <property type="nucleotide sequence ID" value="NZ_BAABFO010000007.1"/>
</dbReference>
<dbReference type="InterPro" id="IPR052156">
    <property type="entry name" value="BCAA_Transport_ATP-bd_LivF"/>
</dbReference>
<dbReference type="InterPro" id="IPR003593">
    <property type="entry name" value="AAA+_ATPase"/>
</dbReference>
<organism evidence="8 9">
    <name type="scientific">Pigmentiphaga soli</name>
    <dbReference type="NCBI Taxonomy" id="1007095"/>
    <lineage>
        <taxon>Bacteria</taxon>
        <taxon>Pseudomonadati</taxon>
        <taxon>Pseudomonadota</taxon>
        <taxon>Betaproteobacteria</taxon>
        <taxon>Burkholderiales</taxon>
        <taxon>Alcaligenaceae</taxon>
        <taxon>Pigmentiphaga</taxon>
    </lineage>
</organism>
<evidence type="ECO:0000256" key="4">
    <source>
        <dbReference type="ARBA" id="ARBA00022741"/>
    </source>
</evidence>
<dbReference type="SMART" id="SM00382">
    <property type="entry name" value="AAA"/>
    <property type="match status" value="1"/>
</dbReference>